<proteinExistence type="predicted"/>
<evidence type="ECO:0000256" key="7">
    <source>
        <dbReference type="ARBA" id="ARBA00022683"/>
    </source>
</evidence>
<dbReference type="AlphaFoldDB" id="A0A1S8MCC1"/>
<gene>
    <name evidence="9" type="primary">manX_2</name>
    <name evidence="9" type="ORF">CROST_007270</name>
</gene>
<dbReference type="GO" id="GO:0005737">
    <property type="term" value="C:cytoplasm"/>
    <property type="evidence" value="ECO:0007669"/>
    <property type="project" value="UniProtKB-SubCell"/>
</dbReference>
<evidence type="ECO:0000256" key="6">
    <source>
        <dbReference type="ARBA" id="ARBA00022679"/>
    </source>
</evidence>
<dbReference type="EMBL" id="CP096983">
    <property type="protein sequence ID" value="URZ10019.1"/>
    <property type="molecule type" value="Genomic_DNA"/>
</dbReference>
<dbReference type="InterPro" id="IPR013789">
    <property type="entry name" value="PTS_EIIA_man"/>
</dbReference>
<evidence type="ECO:0000256" key="2">
    <source>
        <dbReference type="ARBA" id="ARBA00022448"/>
    </source>
</evidence>
<organism evidence="9 10">
    <name type="scientific">Clostridium felsineum</name>
    <dbReference type="NCBI Taxonomy" id="36839"/>
    <lineage>
        <taxon>Bacteria</taxon>
        <taxon>Bacillati</taxon>
        <taxon>Bacillota</taxon>
        <taxon>Clostridia</taxon>
        <taxon>Eubacteriales</taxon>
        <taxon>Clostridiaceae</taxon>
        <taxon>Clostridium</taxon>
    </lineage>
</organism>
<evidence type="ECO:0000256" key="3">
    <source>
        <dbReference type="ARBA" id="ARBA00022490"/>
    </source>
</evidence>
<comment type="subcellular location">
    <subcellularLocation>
        <location evidence="1">Cytoplasm</location>
    </subcellularLocation>
</comment>
<keyword evidence="10" id="KW-1185">Reference proteome</keyword>
<evidence type="ECO:0000256" key="1">
    <source>
        <dbReference type="ARBA" id="ARBA00004496"/>
    </source>
</evidence>
<evidence type="ECO:0000256" key="5">
    <source>
        <dbReference type="ARBA" id="ARBA00022597"/>
    </source>
</evidence>
<dbReference type="GO" id="GO:0016773">
    <property type="term" value="F:phosphotransferase activity, alcohol group as acceptor"/>
    <property type="evidence" value="ECO:0007669"/>
    <property type="project" value="InterPro"/>
</dbReference>
<keyword evidence="2" id="KW-0813">Transport</keyword>
<dbReference type="InterPro" id="IPR004701">
    <property type="entry name" value="PTS_EIIA_man-typ"/>
</dbReference>
<dbReference type="PANTHER" id="PTHR33799:SF1">
    <property type="entry name" value="PTS SYSTEM MANNOSE-SPECIFIC EIIAB COMPONENT-RELATED"/>
    <property type="match status" value="1"/>
</dbReference>
<keyword evidence="8" id="KW-0418">Kinase</keyword>
<dbReference type="InterPro" id="IPR051471">
    <property type="entry name" value="Bacterial_PTS_sugar_comp"/>
</dbReference>
<name>A0A1S8MCC1_9CLOT</name>
<dbReference type="EC" id="2.7.1.191" evidence="9"/>
<evidence type="ECO:0000313" key="9">
    <source>
        <dbReference type="EMBL" id="URZ10019.1"/>
    </source>
</evidence>
<dbReference type="PANTHER" id="PTHR33799">
    <property type="entry name" value="PTS PERMEASE-RELATED-RELATED"/>
    <property type="match status" value="1"/>
</dbReference>
<protein>
    <submittedName>
        <fullName evidence="9">PTS system mannose-specific EIIAB component</fullName>
        <ecNumber evidence="9">2.7.1.191</ecNumber>
    </submittedName>
</protein>
<dbReference type="Gene3D" id="3.40.50.510">
    <property type="entry name" value="Phosphotransferase system, mannose-type IIA component"/>
    <property type="match status" value="1"/>
</dbReference>
<keyword evidence="7" id="KW-0598">Phosphotransferase system</keyword>
<dbReference type="RefSeq" id="WP_077833125.1">
    <property type="nucleotide sequence ID" value="NZ_CP096983.1"/>
</dbReference>
<dbReference type="KEGG" id="crw:CROST_007270"/>
<dbReference type="InterPro" id="IPR033887">
    <property type="entry name" value="PTS_IIA_man"/>
</dbReference>
<dbReference type="Proteomes" id="UP000190951">
    <property type="component" value="Chromosome"/>
</dbReference>
<reference evidence="9 10" key="1">
    <citation type="submission" date="2022-04" db="EMBL/GenBank/DDBJ databases">
        <title>Genome sequence of C. roseum typestrain.</title>
        <authorList>
            <person name="Poehlein A."/>
            <person name="Schoch T."/>
            <person name="Duerre P."/>
            <person name="Daniel R."/>
        </authorList>
    </citation>
    <scope>NUCLEOTIDE SEQUENCE [LARGE SCALE GENOMIC DNA]</scope>
    <source>
        <strain evidence="9 10">DSM 7320</strain>
    </source>
</reference>
<dbReference type="STRING" id="84029.CROST_15220"/>
<dbReference type="GO" id="GO:0016301">
    <property type="term" value="F:kinase activity"/>
    <property type="evidence" value="ECO:0007669"/>
    <property type="project" value="UniProtKB-KW"/>
</dbReference>
<evidence type="ECO:0000313" key="10">
    <source>
        <dbReference type="Proteomes" id="UP000190951"/>
    </source>
</evidence>
<dbReference type="PROSITE" id="PS51096">
    <property type="entry name" value="PTS_EIIA_TYPE_4"/>
    <property type="match status" value="1"/>
</dbReference>
<sequence>MVAIIIGTHGDFSEQILKSSEMIFGKQENVSSVTFHPGEGPDDLVEKYKTELEKLDCKDGVLFLVDLFGGSPFNAASRIVTEEENKNMDIVTGINLPMLLEVYGARNFSNVEELVSISKKAGNEGIKSFKEVFSQQEENEIL</sequence>
<keyword evidence="6 9" id="KW-0808">Transferase</keyword>
<accession>A0A1S8MCC1</accession>
<dbReference type="Pfam" id="PF03610">
    <property type="entry name" value="EIIA-man"/>
    <property type="match status" value="1"/>
</dbReference>
<evidence type="ECO:0000256" key="8">
    <source>
        <dbReference type="ARBA" id="ARBA00022777"/>
    </source>
</evidence>
<dbReference type="NCBIfam" id="TIGR00824">
    <property type="entry name" value="EIIA-man"/>
    <property type="match status" value="1"/>
</dbReference>
<dbReference type="CDD" id="cd00006">
    <property type="entry name" value="PTS_IIA_man"/>
    <property type="match status" value="1"/>
</dbReference>
<keyword evidence="4" id="KW-0597">Phosphoprotein</keyword>
<evidence type="ECO:0000256" key="4">
    <source>
        <dbReference type="ARBA" id="ARBA00022553"/>
    </source>
</evidence>
<dbReference type="SUPFAM" id="SSF53062">
    <property type="entry name" value="PTS system fructose IIA component-like"/>
    <property type="match status" value="1"/>
</dbReference>
<dbReference type="GO" id="GO:0016020">
    <property type="term" value="C:membrane"/>
    <property type="evidence" value="ECO:0007669"/>
    <property type="project" value="InterPro"/>
</dbReference>
<dbReference type="InterPro" id="IPR036662">
    <property type="entry name" value="PTS_EIIA_man-typ_sf"/>
</dbReference>
<keyword evidence="5" id="KW-0762">Sugar transport</keyword>
<keyword evidence="3" id="KW-0963">Cytoplasm</keyword>
<dbReference type="GO" id="GO:0009401">
    <property type="term" value="P:phosphoenolpyruvate-dependent sugar phosphotransferase system"/>
    <property type="evidence" value="ECO:0007669"/>
    <property type="project" value="UniProtKB-KW"/>
</dbReference>